<protein>
    <submittedName>
        <fullName evidence="2">Uncharacterized protein</fullName>
    </submittedName>
</protein>
<feature type="compositionally biased region" description="Low complexity" evidence="1">
    <location>
        <begin position="53"/>
        <end position="73"/>
    </location>
</feature>
<evidence type="ECO:0000313" key="2">
    <source>
        <dbReference type="EMBL" id="CAA2632112.1"/>
    </source>
</evidence>
<reference evidence="2 3" key="1">
    <citation type="submission" date="2019-12" db="EMBL/GenBank/DDBJ databases">
        <authorList>
            <person name="Scholz U."/>
            <person name="Mascher M."/>
            <person name="Fiebig A."/>
        </authorList>
    </citation>
    <scope>NUCLEOTIDE SEQUENCE</scope>
</reference>
<sequence>MAPTQAESKVGVEREMEDLRSQFRRIPDMEARTDQRFSLMEQPGPNDHAHTIPSPSTGEGSQSSSRSRHPPTTQDHHAERSSGAGLTTRDLELPVFAGTNPHAWLYRAKLYFSFHPLSYIEKISMAGVGFDDEALPWFRWIKCNNSFSSWSELH</sequence>
<evidence type="ECO:0000313" key="3">
    <source>
        <dbReference type="Proteomes" id="UP001189122"/>
    </source>
</evidence>
<dbReference type="AlphaFoldDB" id="A0A7I8JP51"/>
<proteinExistence type="predicted"/>
<dbReference type="EMBL" id="CACRZD030000015">
    <property type="protein sequence ID" value="CAA6671343.1"/>
    <property type="molecule type" value="Genomic_DNA"/>
</dbReference>
<feature type="region of interest" description="Disordered" evidence="1">
    <location>
        <begin position="1"/>
        <end position="89"/>
    </location>
</feature>
<evidence type="ECO:0000256" key="1">
    <source>
        <dbReference type="SAM" id="MobiDB-lite"/>
    </source>
</evidence>
<name>A0A7I8JP51_SPIIN</name>
<dbReference type="Proteomes" id="UP001189122">
    <property type="component" value="Unassembled WGS sequence"/>
</dbReference>
<gene>
    <name evidence="2" type="ORF">SI7747_15017751</name>
</gene>
<keyword evidence="3" id="KW-1185">Reference proteome</keyword>
<accession>A0A7I8JP51</accession>
<organism evidence="2">
    <name type="scientific">Spirodela intermedia</name>
    <name type="common">Intermediate duckweed</name>
    <dbReference type="NCBI Taxonomy" id="51605"/>
    <lineage>
        <taxon>Eukaryota</taxon>
        <taxon>Viridiplantae</taxon>
        <taxon>Streptophyta</taxon>
        <taxon>Embryophyta</taxon>
        <taxon>Tracheophyta</taxon>
        <taxon>Spermatophyta</taxon>
        <taxon>Magnoliopsida</taxon>
        <taxon>Liliopsida</taxon>
        <taxon>Araceae</taxon>
        <taxon>Lemnoideae</taxon>
        <taxon>Spirodela</taxon>
    </lineage>
</organism>
<dbReference type="EMBL" id="LR743602">
    <property type="protein sequence ID" value="CAA2632112.1"/>
    <property type="molecule type" value="Genomic_DNA"/>
</dbReference>
<feature type="compositionally biased region" description="Basic and acidic residues" evidence="1">
    <location>
        <begin position="10"/>
        <end position="35"/>
    </location>
</feature>